<dbReference type="EMBL" id="WLCI01000019">
    <property type="protein sequence ID" value="MTB97053.1"/>
    <property type="molecule type" value="Genomic_DNA"/>
</dbReference>
<evidence type="ECO:0000313" key="1">
    <source>
        <dbReference type="EMBL" id="MTB97053.1"/>
    </source>
</evidence>
<reference evidence="1 2" key="1">
    <citation type="submission" date="2019-10" db="EMBL/GenBank/DDBJ databases">
        <title>Nocardioides novel species isolated from the excrement of Marmot.</title>
        <authorList>
            <person name="Zhang G."/>
        </authorList>
    </citation>
    <scope>NUCLEOTIDE SEQUENCE [LARGE SCALE GENOMIC DNA]</scope>
    <source>
        <strain evidence="2">zg-579</strain>
    </source>
</reference>
<name>A0A6I3JGI2_9ACTN</name>
<keyword evidence="2" id="KW-1185">Reference proteome</keyword>
<dbReference type="AlphaFoldDB" id="A0A6I3JGI2"/>
<proteinExistence type="predicted"/>
<evidence type="ECO:0000313" key="2">
    <source>
        <dbReference type="Proteomes" id="UP000433406"/>
    </source>
</evidence>
<protein>
    <submittedName>
        <fullName evidence="1">Uncharacterized protein</fullName>
    </submittedName>
</protein>
<gene>
    <name evidence="1" type="ORF">GGQ22_18440</name>
</gene>
<sequence length="53" mass="5201">MAGAHAAALADALALVFSCHLAMRLRPGAADVPAAAARAVAAVLVDHPDRLGG</sequence>
<comment type="caution">
    <text evidence="1">The sequence shown here is derived from an EMBL/GenBank/DDBJ whole genome shotgun (WGS) entry which is preliminary data.</text>
</comment>
<dbReference type="RefSeq" id="WP_154616805.1">
    <property type="nucleotide sequence ID" value="NZ_CP053660.1"/>
</dbReference>
<accession>A0A6I3JGI2</accession>
<organism evidence="1 2">
    <name type="scientific">Nocardioides marmotae</name>
    <dbReference type="NCBI Taxonomy" id="2663857"/>
    <lineage>
        <taxon>Bacteria</taxon>
        <taxon>Bacillati</taxon>
        <taxon>Actinomycetota</taxon>
        <taxon>Actinomycetes</taxon>
        <taxon>Propionibacteriales</taxon>
        <taxon>Nocardioidaceae</taxon>
        <taxon>Nocardioides</taxon>
    </lineage>
</organism>
<dbReference type="Proteomes" id="UP000433406">
    <property type="component" value="Unassembled WGS sequence"/>
</dbReference>